<dbReference type="SUPFAM" id="SSF109998">
    <property type="entry name" value="Triger factor/SurA peptide-binding domain-like"/>
    <property type="match status" value="1"/>
</dbReference>
<evidence type="ECO:0000256" key="2">
    <source>
        <dbReference type="ARBA" id="ARBA00022475"/>
    </source>
</evidence>
<evidence type="ECO:0000256" key="7">
    <source>
        <dbReference type="ARBA" id="ARBA00038408"/>
    </source>
</evidence>
<protein>
    <submittedName>
        <fullName evidence="10">SurA N-terminal domain-containing protein</fullName>
    </submittedName>
</protein>
<evidence type="ECO:0000259" key="9">
    <source>
        <dbReference type="Pfam" id="PF13145"/>
    </source>
</evidence>
<comment type="similarity">
    <text evidence="7">Belongs to the PpiD chaperone family.</text>
</comment>
<evidence type="ECO:0000256" key="4">
    <source>
        <dbReference type="ARBA" id="ARBA00022989"/>
    </source>
</evidence>
<evidence type="ECO:0000313" key="10">
    <source>
        <dbReference type="EMBL" id="MCU9846673.1"/>
    </source>
</evidence>
<keyword evidence="5 8" id="KW-0472">Membrane</keyword>
<dbReference type="RefSeq" id="WP_263332495.1">
    <property type="nucleotide sequence ID" value="NZ_JAOVQO010000001.1"/>
</dbReference>
<feature type="domain" description="PpiC" evidence="9">
    <location>
        <begin position="248"/>
        <end position="366"/>
    </location>
</feature>
<evidence type="ECO:0000256" key="5">
    <source>
        <dbReference type="ARBA" id="ARBA00023136"/>
    </source>
</evidence>
<dbReference type="PANTHER" id="PTHR47529:SF1">
    <property type="entry name" value="PERIPLASMIC CHAPERONE PPID"/>
    <property type="match status" value="1"/>
</dbReference>
<keyword evidence="11" id="KW-1185">Reference proteome</keyword>
<accession>A0ABT2WYB3</accession>
<evidence type="ECO:0000256" key="6">
    <source>
        <dbReference type="ARBA" id="ARBA00023186"/>
    </source>
</evidence>
<dbReference type="SUPFAM" id="SSF54534">
    <property type="entry name" value="FKBP-like"/>
    <property type="match status" value="1"/>
</dbReference>
<dbReference type="Gene3D" id="1.10.4030.10">
    <property type="entry name" value="Porin chaperone SurA, peptide-binding domain"/>
    <property type="match status" value="1"/>
</dbReference>
<evidence type="ECO:0000256" key="3">
    <source>
        <dbReference type="ARBA" id="ARBA00022692"/>
    </source>
</evidence>
<gene>
    <name evidence="10" type="ORF">OEZ60_01460</name>
</gene>
<keyword evidence="6" id="KW-0143">Chaperone</keyword>
<organism evidence="10 11">
    <name type="scientific">Albidovulum salinarum</name>
    <dbReference type="NCBI Taxonomy" id="2984153"/>
    <lineage>
        <taxon>Bacteria</taxon>
        <taxon>Pseudomonadati</taxon>
        <taxon>Pseudomonadota</taxon>
        <taxon>Alphaproteobacteria</taxon>
        <taxon>Rhodobacterales</taxon>
        <taxon>Paracoccaceae</taxon>
        <taxon>Albidovulum</taxon>
    </lineage>
</organism>
<dbReference type="InterPro" id="IPR052029">
    <property type="entry name" value="PpiD_chaperone"/>
</dbReference>
<keyword evidence="3 8" id="KW-0812">Transmembrane</keyword>
<comment type="caution">
    <text evidence="10">The sequence shown here is derived from an EMBL/GenBank/DDBJ whole genome shotgun (WGS) entry which is preliminary data.</text>
</comment>
<sequence length="617" mass="65886">MSNPLRSKKRGNTIIWILMAMLILGLGGFGARNFGGSVRTIGTVGEREVDLRDYARMLNREIAAVSAQIGQPVSFSQAQSLGIDRSVMARVIASAALDNEADRIGLSVGDGEVRKRILGIEAFQGLDGKFDRDAYALTLKQEGLGEAEFEAKLRDETARTLLQGALLGGTAAPEAAVDRAAAWLTETRSFTLAELAAPDLAEPVPAPAEAEIQSYYEAHPEAFTRPETRRISYVWLSPDMLADKVELDEEALRASYQERIDEFVTPERRLVERLVYPDEDAAKAARARFDAGEATFEDLARERGLTLPDTDLGEMSEAALGAAGAAVFALGEPGVVGPLPSELGPALYAMNGILEAQEVTFEEARPDLAAEASADRARRMIADRTDAIEDLLASGATLEEVADETEMELGEVAFDATTEDGIAAYGAFRDAAQAATDADFPTLTALDDGGVFALRLDGIDAPALRPLDEVREAAAEAWTRDETHKRLVARAEEIRTELAAGKALDATGLVTTRYEDFARGGFISGASAEVAERVFTLAEGEAAVVEAPDMVHVVALTGITAASADSPELTRAHDALEAQFGQSLAQDMFELFTGALQAEAGIRIDQAAVNAVHAQLN</sequence>
<evidence type="ECO:0000256" key="1">
    <source>
        <dbReference type="ARBA" id="ARBA00004401"/>
    </source>
</evidence>
<dbReference type="Pfam" id="PF13145">
    <property type="entry name" value="Rotamase_2"/>
    <property type="match status" value="1"/>
</dbReference>
<evidence type="ECO:0000256" key="8">
    <source>
        <dbReference type="SAM" id="Phobius"/>
    </source>
</evidence>
<dbReference type="PANTHER" id="PTHR47529">
    <property type="entry name" value="PEPTIDYL-PROLYL CIS-TRANS ISOMERASE D"/>
    <property type="match status" value="1"/>
</dbReference>
<dbReference type="InterPro" id="IPR027304">
    <property type="entry name" value="Trigger_fact/SurA_dom_sf"/>
</dbReference>
<name>A0ABT2WYB3_9RHOB</name>
<dbReference type="EMBL" id="JAOVQO010000001">
    <property type="protein sequence ID" value="MCU9846673.1"/>
    <property type="molecule type" value="Genomic_DNA"/>
</dbReference>
<proteinExistence type="inferred from homology"/>
<feature type="transmembrane region" description="Helical" evidence="8">
    <location>
        <begin position="12"/>
        <end position="31"/>
    </location>
</feature>
<comment type="subcellular location">
    <subcellularLocation>
        <location evidence="1">Cell membrane</location>
        <topology evidence="1">Single-pass type II membrane protein</topology>
    </subcellularLocation>
</comment>
<dbReference type="Pfam" id="PF13624">
    <property type="entry name" value="SurA_N_3"/>
    <property type="match status" value="1"/>
</dbReference>
<evidence type="ECO:0000313" key="11">
    <source>
        <dbReference type="Proteomes" id="UP001209535"/>
    </source>
</evidence>
<keyword evidence="2" id="KW-1003">Cell membrane</keyword>
<reference evidence="10 11" key="1">
    <citation type="submission" date="2022-10" db="EMBL/GenBank/DDBJ databases">
        <title>Defluviimonas sp. nov., isolated from ocean surface sediments.</title>
        <authorList>
            <person name="He W."/>
            <person name="Wang L."/>
            <person name="Zhang D.-F."/>
        </authorList>
    </citation>
    <scope>NUCLEOTIDE SEQUENCE [LARGE SCALE GENOMIC DNA]</scope>
    <source>
        <strain evidence="10 11">WL0024</strain>
    </source>
</reference>
<dbReference type="InterPro" id="IPR000297">
    <property type="entry name" value="PPIase_PpiC"/>
</dbReference>
<dbReference type="Proteomes" id="UP001209535">
    <property type="component" value="Unassembled WGS sequence"/>
</dbReference>
<keyword evidence="4 8" id="KW-1133">Transmembrane helix</keyword>